<dbReference type="Proteomes" id="UP001262582">
    <property type="component" value="Unassembled WGS sequence"/>
</dbReference>
<proteinExistence type="predicted"/>
<evidence type="ECO:0000259" key="1">
    <source>
        <dbReference type="PROSITE" id="PS50943"/>
    </source>
</evidence>
<protein>
    <submittedName>
        <fullName evidence="2">Helix-turn-helix transcriptional regulator</fullName>
    </submittedName>
</protein>
<dbReference type="InterPro" id="IPR001387">
    <property type="entry name" value="Cro/C1-type_HTH"/>
</dbReference>
<evidence type="ECO:0000313" key="3">
    <source>
        <dbReference type="Proteomes" id="UP001262582"/>
    </source>
</evidence>
<name>A0ABU3D7G1_9FLAO</name>
<keyword evidence="3" id="KW-1185">Reference proteome</keyword>
<dbReference type="RefSeq" id="WP_311503643.1">
    <property type="nucleotide sequence ID" value="NZ_JAVRHK010000008.1"/>
</dbReference>
<dbReference type="CDD" id="cd00093">
    <property type="entry name" value="HTH_XRE"/>
    <property type="match status" value="1"/>
</dbReference>
<reference evidence="2 3" key="1">
    <citation type="submission" date="2023-09" db="EMBL/GenBank/DDBJ databases">
        <authorList>
            <person name="Rey-Velasco X."/>
        </authorList>
    </citation>
    <scope>NUCLEOTIDE SEQUENCE [LARGE SCALE GENOMIC DNA]</scope>
    <source>
        <strain evidence="2 3">F117</strain>
    </source>
</reference>
<dbReference type="SUPFAM" id="SSF47413">
    <property type="entry name" value="lambda repressor-like DNA-binding domains"/>
    <property type="match status" value="1"/>
</dbReference>
<organism evidence="2 3">
    <name type="scientific">Autumnicola musiva</name>
    <dbReference type="NCBI Taxonomy" id="3075589"/>
    <lineage>
        <taxon>Bacteria</taxon>
        <taxon>Pseudomonadati</taxon>
        <taxon>Bacteroidota</taxon>
        <taxon>Flavobacteriia</taxon>
        <taxon>Flavobacteriales</taxon>
        <taxon>Flavobacteriaceae</taxon>
        <taxon>Autumnicola</taxon>
    </lineage>
</organism>
<dbReference type="Gene3D" id="1.10.260.40">
    <property type="entry name" value="lambda repressor-like DNA-binding domains"/>
    <property type="match status" value="1"/>
</dbReference>
<dbReference type="Pfam" id="PF01381">
    <property type="entry name" value="HTH_3"/>
    <property type="match status" value="1"/>
</dbReference>
<comment type="caution">
    <text evidence="2">The sequence shown here is derived from an EMBL/GenBank/DDBJ whole genome shotgun (WGS) entry which is preliminary data.</text>
</comment>
<dbReference type="PROSITE" id="PS50943">
    <property type="entry name" value="HTH_CROC1"/>
    <property type="match status" value="1"/>
</dbReference>
<gene>
    <name evidence="2" type="ORF">RM539_12000</name>
</gene>
<evidence type="ECO:0000313" key="2">
    <source>
        <dbReference type="EMBL" id="MDT0677300.1"/>
    </source>
</evidence>
<accession>A0ABU3D7G1</accession>
<sequence>MSTGKNIATIRILKGLKQDALARIMGLNQNSISVIENKNKVDDDLLIKVADALQVTVYFIINFDRTKMFEVINEPEKQVLKISKKEDTPLNLEAKVIELYKRLVTCKKNRL</sequence>
<dbReference type="EMBL" id="JAVRHK010000008">
    <property type="protein sequence ID" value="MDT0677300.1"/>
    <property type="molecule type" value="Genomic_DNA"/>
</dbReference>
<dbReference type="InterPro" id="IPR010982">
    <property type="entry name" value="Lambda_DNA-bd_dom_sf"/>
</dbReference>
<dbReference type="SMART" id="SM00530">
    <property type="entry name" value="HTH_XRE"/>
    <property type="match status" value="1"/>
</dbReference>
<feature type="domain" description="HTH cro/C1-type" evidence="1">
    <location>
        <begin position="7"/>
        <end position="60"/>
    </location>
</feature>